<keyword evidence="2" id="KW-1185">Reference proteome</keyword>
<organism evidence="1 2">
    <name type="scientific">Ancylostoma duodenale</name>
    <dbReference type="NCBI Taxonomy" id="51022"/>
    <lineage>
        <taxon>Eukaryota</taxon>
        <taxon>Metazoa</taxon>
        <taxon>Ecdysozoa</taxon>
        <taxon>Nematoda</taxon>
        <taxon>Chromadorea</taxon>
        <taxon>Rhabditida</taxon>
        <taxon>Rhabditina</taxon>
        <taxon>Rhabditomorpha</taxon>
        <taxon>Strongyloidea</taxon>
        <taxon>Ancylostomatidae</taxon>
        <taxon>Ancylostomatinae</taxon>
        <taxon>Ancylostoma</taxon>
    </lineage>
</organism>
<dbReference type="Gene3D" id="3.40.33.10">
    <property type="entry name" value="CAP"/>
    <property type="match status" value="1"/>
</dbReference>
<proteinExistence type="predicted"/>
<accession>A0A0C2F611</accession>
<reference evidence="1 2" key="1">
    <citation type="submission" date="2013-12" db="EMBL/GenBank/DDBJ databases">
        <title>Draft genome of the parsitic nematode Ancylostoma duodenale.</title>
        <authorList>
            <person name="Mitreva M."/>
        </authorList>
    </citation>
    <scope>NUCLEOTIDE SEQUENCE [LARGE SCALE GENOMIC DNA]</scope>
    <source>
        <strain evidence="1 2">Zhejiang</strain>
    </source>
</reference>
<dbReference type="EMBL" id="KN781350">
    <property type="protein sequence ID" value="KIH43970.1"/>
    <property type="molecule type" value="Genomic_DNA"/>
</dbReference>
<dbReference type="InterPro" id="IPR035940">
    <property type="entry name" value="CAP_sf"/>
</dbReference>
<evidence type="ECO:0000313" key="1">
    <source>
        <dbReference type="EMBL" id="KIH43970.1"/>
    </source>
</evidence>
<protein>
    <recommendedName>
        <fullName evidence="3">SCP domain-containing protein</fullName>
    </recommendedName>
</protein>
<evidence type="ECO:0000313" key="2">
    <source>
        <dbReference type="Proteomes" id="UP000054047"/>
    </source>
</evidence>
<dbReference type="Proteomes" id="UP000054047">
    <property type="component" value="Unassembled WGS sequence"/>
</dbReference>
<name>A0A0C2F611_9BILA</name>
<gene>
    <name evidence="1" type="ORF">ANCDUO_26017</name>
</gene>
<evidence type="ECO:0008006" key="3">
    <source>
        <dbReference type="Google" id="ProtNLM"/>
    </source>
</evidence>
<dbReference type="SUPFAM" id="SSF55797">
    <property type="entry name" value="PR-1-like"/>
    <property type="match status" value="1"/>
</dbReference>
<sequence length="119" mass="13118">MCGAGNQCPGDFSDEFRSTALDMHNYYRRLVATGWAKTGDKYAKTAAKMVELQYNGDLEKAADDYLNANTNCPTAAQAGPAANFFKTKDFNTPHVETFKEVRCLSYNIALHDQGHLSLG</sequence>
<dbReference type="AlphaFoldDB" id="A0A0C2F611"/>
<dbReference type="OrthoDB" id="5816351at2759"/>